<sequence>FEVGDTQSTRIIVDSTQKSTWRVTAGKQEWVTVLEFVNGAGCALPPKAQIPIQHGFLRLHRPVFQRNFTEHALIPVENRNPIDGSLAWSKRV</sequence>
<accession>A0A1E3Q1C0</accession>
<name>A0A1E3Q1C0_LIPST</name>
<keyword evidence="2" id="KW-1185">Reference proteome</keyword>
<protein>
    <submittedName>
        <fullName evidence="1">Uncharacterized protein</fullName>
    </submittedName>
</protein>
<dbReference type="AlphaFoldDB" id="A0A1E3Q1C0"/>
<evidence type="ECO:0000313" key="1">
    <source>
        <dbReference type="EMBL" id="ODQ71495.1"/>
    </source>
</evidence>
<proteinExistence type="predicted"/>
<dbReference type="EMBL" id="KV454297">
    <property type="protein sequence ID" value="ODQ71495.1"/>
    <property type="molecule type" value="Genomic_DNA"/>
</dbReference>
<dbReference type="OrthoDB" id="5425890at2759"/>
<gene>
    <name evidence="1" type="ORF">LIPSTDRAFT_55761</name>
</gene>
<dbReference type="Proteomes" id="UP000094385">
    <property type="component" value="Unassembled WGS sequence"/>
</dbReference>
<evidence type="ECO:0000313" key="2">
    <source>
        <dbReference type="Proteomes" id="UP000094385"/>
    </source>
</evidence>
<reference evidence="1 2" key="1">
    <citation type="journal article" date="2016" name="Proc. Natl. Acad. Sci. U.S.A.">
        <title>Comparative genomics of biotechnologically important yeasts.</title>
        <authorList>
            <person name="Riley R."/>
            <person name="Haridas S."/>
            <person name="Wolfe K.H."/>
            <person name="Lopes M.R."/>
            <person name="Hittinger C.T."/>
            <person name="Goeker M."/>
            <person name="Salamov A.A."/>
            <person name="Wisecaver J.H."/>
            <person name="Long T.M."/>
            <person name="Calvey C.H."/>
            <person name="Aerts A.L."/>
            <person name="Barry K.W."/>
            <person name="Choi C."/>
            <person name="Clum A."/>
            <person name="Coughlan A.Y."/>
            <person name="Deshpande S."/>
            <person name="Douglass A.P."/>
            <person name="Hanson S.J."/>
            <person name="Klenk H.-P."/>
            <person name="LaButti K.M."/>
            <person name="Lapidus A."/>
            <person name="Lindquist E.A."/>
            <person name="Lipzen A.M."/>
            <person name="Meier-Kolthoff J.P."/>
            <person name="Ohm R.A."/>
            <person name="Otillar R.P."/>
            <person name="Pangilinan J.L."/>
            <person name="Peng Y."/>
            <person name="Rokas A."/>
            <person name="Rosa C.A."/>
            <person name="Scheuner C."/>
            <person name="Sibirny A.A."/>
            <person name="Slot J.C."/>
            <person name="Stielow J.B."/>
            <person name="Sun H."/>
            <person name="Kurtzman C.P."/>
            <person name="Blackwell M."/>
            <person name="Grigoriev I.V."/>
            <person name="Jeffries T.W."/>
        </authorList>
    </citation>
    <scope>NUCLEOTIDE SEQUENCE [LARGE SCALE GENOMIC DNA]</scope>
    <source>
        <strain evidence="1 2">NRRL Y-11557</strain>
    </source>
</reference>
<feature type="non-terminal residue" evidence="1">
    <location>
        <position position="1"/>
    </location>
</feature>
<organism evidence="1 2">
    <name type="scientific">Lipomyces starkeyi NRRL Y-11557</name>
    <dbReference type="NCBI Taxonomy" id="675824"/>
    <lineage>
        <taxon>Eukaryota</taxon>
        <taxon>Fungi</taxon>
        <taxon>Dikarya</taxon>
        <taxon>Ascomycota</taxon>
        <taxon>Saccharomycotina</taxon>
        <taxon>Lipomycetes</taxon>
        <taxon>Lipomycetales</taxon>
        <taxon>Lipomycetaceae</taxon>
        <taxon>Lipomyces</taxon>
    </lineage>
</organism>